<keyword evidence="3" id="KW-0732">Signal</keyword>
<dbReference type="InterPro" id="IPR000917">
    <property type="entry name" value="Sulfatase_N"/>
</dbReference>
<accession>A6DJ71</accession>
<dbReference type="Gene3D" id="1.25.10.10">
    <property type="entry name" value="Leucine-rich Repeat Variant"/>
    <property type="match status" value="1"/>
</dbReference>
<dbReference type="SUPFAM" id="SSF48371">
    <property type="entry name" value="ARM repeat"/>
    <property type="match status" value="1"/>
</dbReference>
<dbReference type="Pfam" id="PF13646">
    <property type="entry name" value="HEAT_2"/>
    <property type="match status" value="1"/>
</dbReference>
<comment type="similarity">
    <text evidence="1">Belongs to the sulfatase family.</text>
</comment>
<evidence type="ECO:0000259" key="4">
    <source>
        <dbReference type="Pfam" id="PF00884"/>
    </source>
</evidence>
<sequence>MLRKLLVTWAICASSVISQAFELERPNILWLTSEDNNASWLGCYGNENAKTPNLDKLAADGFLYENTFANAPVCAPSRCTWLTGVNAVSMGTHPMRSSHAIPYDKIKLYPQQLQKAGYFTANGFKTDYNLGSKGRTTKKIWDFQSKKENKDIRSTFHFWRLRKKDQPFFCVINTMTSHESKAHGLKDYKLDPAKVQLAKYHPDTPIMRQNYSKYHDQISKMDTEIGYTLKLLEEDGLADDTIVIYCSDHGGVLPRSKRFLFESGIHAPLIIRIPEKYKHLWPAEKRGARIKELVSFVDMPKTWLSITGSEIPQSMQGRVFLGKEKEAEAEYHFSFRGRMDERVDNERSVRKGRYTYIRNYMPFAPRGAMLNYLWKMPAAQSWVAEHKAGNTNEVSSRFFHAKTHTEELYDRSSDSDNINNLIDHPEFKEVAVQMRKALRNAQEKYYDAGLLPEYEMLRLAEKHNTSMYDLVRDPKMFNHAGCLDAIDVALAKDPANLEQLIHLLEDQSPELRYWGAMGLLLLEEAAKSARTPLIKALNDESDHVRIIAAWALLKIGDADKCYETIGAIIEKEAPALLFALNVLDWMGEQGRPLAKQALASKAGGYVPRMQMAIAETLGLEVKISTGKKDKKSKKKKK</sequence>
<dbReference type="eggNOG" id="COG1413">
    <property type="taxonomic scope" value="Bacteria"/>
</dbReference>
<name>A6DJ71_9BACT</name>
<dbReference type="InterPro" id="IPR016024">
    <property type="entry name" value="ARM-type_fold"/>
</dbReference>
<keyword evidence="6" id="KW-1185">Reference proteome</keyword>
<dbReference type="Proteomes" id="UP000004947">
    <property type="component" value="Unassembled WGS sequence"/>
</dbReference>
<dbReference type="STRING" id="313628.LNTAR_11341"/>
<dbReference type="PROSITE" id="PS00523">
    <property type="entry name" value="SULFATASE_1"/>
    <property type="match status" value="1"/>
</dbReference>
<feature type="chain" id="PRO_5002694427" evidence="3">
    <location>
        <begin position="21"/>
        <end position="637"/>
    </location>
</feature>
<evidence type="ECO:0000256" key="1">
    <source>
        <dbReference type="ARBA" id="ARBA00008779"/>
    </source>
</evidence>
<proteinExistence type="inferred from homology"/>
<dbReference type="RefSeq" id="WP_007277943.1">
    <property type="nucleotide sequence ID" value="NZ_ABCK01000005.1"/>
</dbReference>
<evidence type="ECO:0000256" key="3">
    <source>
        <dbReference type="SAM" id="SignalP"/>
    </source>
</evidence>
<dbReference type="InterPro" id="IPR052701">
    <property type="entry name" value="GAG_Ulvan_Degrading_Sulfatases"/>
</dbReference>
<dbReference type="OrthoDB" id="9789742at2"/>
<dbReference type="SUPFAM" id="SSF53649">
    <property type="entry name" value="Alkaline phosphatase-like"/>
    <property type="match status" value="1"/>
</dbReference>
<evidence type="ECO:0000256" key="2">
    <source>
        <dbReference type="ARBA" id="ARBA00022801"/>
    </source>
</evidence>
<evidence type="ECO:0000313" key="5">
    <source>
        <dbReference type="EMBL" id="EDM28507.1"/>
    </source>
</evidence>
<protein>
    <submittedName>
        <fullName evidence="5">Probable sulfatase atsG</fullName>
    </submittedName>
</protein>
<dbReference type="PANTHER" id="PTHR43751:SF1">
    <property type="entry name" value="SULFATASE ATSG-RELATED"/>
    <property type="match status" value="1"/>
</dbReference>
<keyword evidence="2" id="KW-0378">Hydrolase</keyword>
<dbReference type="AlphaFoldDB" id="A6DJ71"/>
<dbReference type="Gene3D" id="3.40.720.10">
    <property type="entry name" value="Alkaline Phosphatase, subunit A"/>
    <property type="match status" value="1"/>
</dbReference>
<dbReference type="Pfam" id="PF00884">
    <property type="entry name" value="Sulfatase"/>
    <property type="match status" value="1"/>
</dbReference>
<feature type="domain" description="Sulfatase N-terminal" evidence="4">
    <location>
        <begin position="26"/>
        <end position="308"/>
    </location>
</feature>
<dbReference type="GO" id="GO:0016787">
    <property type="term" value="F:hydrolase activity"/>
    <property type="evidence" value="ECO:0007669"/>
    <property type="project" value="UniProtKB-KW"/>
</dbReference>
<reference evidence="5 6" key="1">
    <citation type="journal article" date="2010" name="J. Bacteriol.">
        <title>Genome sequence of Lentisphaera araneosa HTCC2155T, the type species of the order Lentisphaerales in the phylum Lentisphaerae.</title>
        <authorList>
            <person name="Thrash J.C."/>
            <person name="Cho J.C."/>
            <person name="Vergin K.L."/>
            <person name="Morris R.M."/>
            <person name="Giovannoni S.J."/>
        </authorList>
    </citation>
    <scope>NUCLEOTIDE SEQUENCE [LARGE SCALE GENOMIC DNA]</scope>
    <source>
        <strain evidence="5 6">HTCC2155</strain>
    </source>
</reference>
<organism evidence="5 6">
    <name type="scientific">Lentisphaera araneosa HTCC2155</name>
    <dbReference type="NCBI Taxonomy" id="313628"/>
    <lineage>
        <taxon>Bacteria</taxon>
        <taxon>Pseudomonadati</taxon>
        <taxon>Lentisphaerota</taxon>
        <taxon>Lentisphaeria</taxon>
        <taxon>Lentisphaerales</taxon>
        <taxon>Lentisphaeraceae</taxon>
        <taxon>Lentisphaera</taxon>
    </lineage>
</organism>
<comment type="caution">
    <text evidence="5">The sequence shown here is derived from an EMBL/GenBank/DDBJ whole genome shotgun (WGS) entry which is preliminary data.</text>
</comment>
<dbReference type="eggNOG" id="COG3119">
    <property type="taxonomic scope" value="Bacteria"/>
</dbReference>
<dbReference type="CDD" id="cd16027">
    <property type="entry name" value="SGSH"/>
    <property type="match status" value="1"/>
</dbReference>
<evidence type="ECO:0000313" key="6">
    <source>
        <dbReference type="Proteomes" id="UP000004947"/>
    </source>
</evidence>
<dbReference type="PANTHER" id="PTHR43751">
    <property type="entry name" value="SULFATASE"/>
    <property type="match status" value="1"/>
</dbReference>
<feature type="signal peptide" evidence="3">
    <location>
        <begin position="1"/>
        <end position="20"/>
    </location>
</feature>
<dbReference type="EMBL" id="ABCK01000005">
    <property type="protein sequence ID" value="EDM28507.1"/>
    <property type="molecule type" value="Genomic_DNA"/>
</dbReference>
<dbReference type="InterPro" id="IPR017850">
    <property type="entry name" value="Alkaline_phosphatase_core_sf"/>
</dbReference>
<dbReference type="InterPro" id="IPR011989">
    <property type="entry name" value="ARM-like"/>
</dbReference>
<gene>
    <name evidence="5" type="ORF">LNTAR_11341</name>
</gene>
<dbReference type="InterPro" id="IPR024607">
    <property type="entry name" value="Sulfatase_CS"/>
</dbReference>